<dbReference type="Pfam" id="PF22540">
    <property type="entry name" value="RET_CRD"/>
    <property type="match status" value="1"/>
</dbReference>
<evidence type="ECO:0000313" key="5">
    <source>
        <dbReference type="EMBL" id="KAK7865870.1"/>
    </source>
</evidence>
<protein>
    <recommendedName>
        <fullName evidence="4">Cadherin domain-containing protein</fullName>
    </recommendedName>
</protein>
<keyword evidence="3" id="KW-1133">Transmembrane helix</keyword>
<evidence type="ECO:0000256" key="3">
    <source>
        <dbReference type="SAM" id="Phobius"/>
    </source>
</evidence>
<keyword evidence="6" id="KW-1185">Reference proteome</keyword>
<dbReference type="EMBL" id="JAZDUA010000164">
    <property type="protein sequence ID" value="KAK7865870.1"/>
    <property type="molecule type" value="Genomic_DNA"/>
</dbReference>
<reference evidence="5 6" key="1">
    <citation type="submission" date="2024-03" db="EMBL/GenBank/DDBJ databases">
        <title>The genome assembly and annotation of the cricket Gryllus longicercus Weissman &amp; Gray.</title>
        <authorList>
            <person name="Szrajer S."/>
            <person name="Gray D."/>
            <person name="Ylla G."/>
        </authorList>
    </citation>
    <scope>NUCLEOTIDE SEQUENCE [LARGE SCALE GENOMIC DNA]</scope>
    <source>
        <strain evidence="5">DAG 2021-001</strain>
        <tissue evidence="5">Whole body minus gut</tissue>
    </source>
</reference>
<feature type="compositionally biased region" description="Low complexity" evidence="2">
    <location>
        <begin position="57"/>
        <end position="83"/>
    </location>
</feature>
<dbReference type="InterPro" id="IPR055162">
    <property type="entry name" value="RET_CRD"/>
</dbReference>
<feature type="transmembrane region" description="Helical" evidence="3">
    <location>
        <begin position="810"/>
        <end position="829"/>
    </location>
</feature>
<dbReference type="GO" id="GO:0007156">
    <property type="term" value="P:homophilic cell adhesion via plasma membrane adhesion molecules"/>
    <property type="evidence" value="ECO:0007669"/>
    <property type="project" value="InterPro"/>
</dbReference>
<feature type="region of interest" description="Disordered" evidence="2">
    <location>
        <begin position="587"/>
        <end position="637"/>
    </location>
</feature>
<feature type="region of interest" description="Disordered" evidence="2">
    <location>
        <begin position="57"/>
        <end position="97"/>
    </location>
</feature>
<sequence>MITNITNYALLSQAASGAEGGGGGLYFPLAELALRVPPQVPAGALLLRVRALRRDGPASSSSPAAAAAPAPGPSPTAAAPTAGAAGGGAGSEPAPGQVAYSLRQPAADGTVLSVSSSSGELRLADGVARKDGEWQTNVLLLATEPGVPSAELRLNVTLLPSDGKALDCDSLTQELCFWPAALYAIPENRPSSLLGPLGPPYLSKLCPQHNLSYTLGNGTAPEEQLAADRPAGGRGPWLLRTRLPLDREAAPSARALATCTAARAGAAATATAEVEVLVLDEDDSPLELQATPPVLDVYLNGSQLTQGTYVEGPALSFTDADTLEPNSYTFTVLNDDAGLFLLPECAQDQAEHLGRERTAIACRLEVAKTANIPEGRDPYSIVMQANDTSLAPGVAPVSHVDVMINVHSGAAPTTEPTMMMKMKMISTTSMMMNEMSTSDMMTMESSMMTTDMSSMMPLLPMPEYPSKAKVLRSATAYARVVQPDGPLAAAADVTASGQPALRFWIPQKEEHHPLDVTQRGGIVYVSDAMALRSAPGTIMLEIMWNSTSGGGRGGSAKIEITLDNSSSTECSPKMKKNKDTMMKNVTSKDSMGKDEMNSTKTMDMKGMGGKEMKNDSMKDDPMKNNSMAKDSMGENSMSKGSVEDMMPMDNMDMPPTCASRGTMKSCVSLCGLGTGAKGGQNSTSRGGCAWRSRKSGAGTPSQHYATCSPDIATCPDGVCDPLEDMHPGLCPQDCSMMESTSANATRGIVGGSGVCTCDATARCSCMSATKPPQHPSTSAPMMQSTVAAAPLNTDCPNKGGSPSCGGLCQLFLILVSLLIIAGVIAILLWRYKKRHGSLSCPSCPACPPLPCTCPPRFCQDCACKNDALFSWLPKRLQRPPPPAVAPTPTSRVSSEFEHSGLQSVDAHLLPYGYMAPLGQLHPMHK</sequence>
<dbReference type="AlphaFoldDB" id="A0AAN9VJ58"/>
<dbReference type="InterPro" id="IPR002126">
    <property type="entry name" value="Cadherin-like_dom"/>
</dbReference>
<dbReference type="Proteomes" id="UP001378592">
    <property type="component" value="Unassembled WGS sequence"/>
</dbReference>
<proteinExistence type="predicted"/>
<name>A0AAN9VJ58_9ORTH</name>
<dbReference type="GO" id="GO:0016020">
    <property type="term" value="C:membrane"/>
    <property type="evidence" value="ECO:0007669"/>
    <property type="project" value="InterPro"/>
</dbReference>
<feature type="compositionally biased region" description="Polar residues" evidence="2">
    <location>
        <begin position="623"/>
        <end position="637"/>
    </location>
</feature>
<gene>
    <name evidence="5" type="ORF">R5R35_003985</name>
</gene>
<keyword evidence="3" id="KW-0472">Membrane</keyword>
<dbReference type="PROSITE" id="PS50268">
    <property type="entry name" value="CADHERIN_2"/>
    <property type="match status" value="1"/>
</dbReference>
<dbReference type="GO" id="GO:0005509">
    <property type="term" value="F:calcium ion binding"/>
    <property type="evidence" value="ECO:0007669"/>
    <property type="project" value="UniProtKB-UniRule"/>
</dbReference>
<comment type="caution">
    <text evidence="5">The sequence shown here is derived from an EMBL/GenBank/DDBJ whole genome shotgun (WGS) entry which is preliminary data.</text>
</comment>
<evidence type="ECO:0000259" key="4">
    <source>
        <dbReference type="PROSITE" id="PS50268"/>
    </source>
</evidence>
<keyword evidence="1" id="KW-0106">Calcium</keyword>
<evidence type="ECO:0000313" key="6">
    <source>
        <dbReference type="Proteomes" id="UP001378592"/>
    </source>
</evidence>
<keyword evidence="3" id="KW-0812">Transmembrane</keyword>
<organism evidence="5 6">
    <name type="scientific">Gryllus longicercus</name>
    <dbReference type="NCBI Taxonomy" id="2509291"/>
    <lineage>
        <taxon>Eukaryota</taxon>
        <taxon>Metazoa</taxon>
        <taxon>Ecdysozoa</taxon>
        <taxon>Arthropoda</taxon>
        <taxon>Hexapoda</taxon>
        <taxon>Insecta</taxon>
        <taxon>Pterygota</taxon>
        <taxon>Neoptera</taxon>
        <taxon>Polyneoptera</taxon>
        <taxon>Orthoptera</taxon>
        <taxon>Ensifera</taxon>
        <taxon>Gryllidea</taxon>
        <taxon>Grylloidea</taxon>
        <taxon>Gryllidae</taxon>
        <taxon>Gryllinae</taxon>
        <taxon>Gryllus</taxon>
    </lineage>
</organism>
<accession>A0AAN9VJ58</accession>
<evidence type="ECO:0000256" key="2">
    <source>
        <dbReference type="SAM" id="MobiDB-lite"/>
    </source>
</evidence>
<feature type="domain" description="Cadherin" evidence="4">
    <location>
        <begin position="211"/>
        <end position="295"/>
    </location>
</feature>
<feature type="compositionally biased region" description="Basic and acidic residues" evidence="2">
    <location>
        <begin position="608"/>
        <end position="622"/>
    </location>
</feature>
<evidence type="ECO:0000256" key="1">
    <source>
        <dbReference type="PROSITE-ProRule" id="PRU00043"/>
    </source>
</evidence>